<gene>
    <name evidence="2" type="ORF">B1756_12180</name>
</gene>
<keyword evidence="3" id="KW-1185">Reference proteome</keyword>
<dbReference type="EMBL" id="CP019893">
    <property type="protein sequence ID" value="ARS90411.1"/>
    <property type="molecule type" value="Genomic_DNA"/>
</dbReference>
<dbReference type="KEGG" id="naj:B1756_12180"/>
<accession>A0A2Z2HT55</accession>
<proteinExistence type="predicted"/>
<dbReference type="Proteomes" id="UP000250088">
    <property type="component" value="Chromosome"/>
</dbReference>
<sequence>MPDCYRGRSRAGGPLEWLFPTDGVVTRLHTVSWCPSTGVTRRSASVLDSSVPYDVTTPVTTGMVRAGSLTGPRDSPALLESDPCLTGSSAVEGTSYRGRVGNGYLQPSGRPHSPVGDSR</sequence>
<evidence type="ECO:0000313" key="3">
    <source>
        <dbReference type="Proteomes" id="UP000250088"/>
    </source>
</evidence>
<organism evidence="2 3">
    <name type="scientific">Natrarchaeobaculum aegyptiacum</name>
    <dbReference type="NCBI Taxonomy" id="745377"/>
    <lineage>
        <taxon>Archaea</taxon>
        <taxon>Methanobacteriati</taxon>
        <taxon>Methanobacteriota</taxon>
        <taxon>Stenosarchaea group</taxon>
        <taxon>Halobacteria</taxon>
        <taxon>Halobacteriales</taxon>
        <taxon>Natrialbaceae</taxon>
        <taxon>Natrarchaeobaculum</taxon>
    </lineage>
</organism>
<protein>
    <submittedName>
        <fullName evidence="2">Uncharacterized protein</fullName>
    </submittedName>
</protein>
<feature type="region of interest" description="Disordered" evidence="1">
    <location>
        <begin position="64"/>
        <end position="119"/>
    </location>
</feature>
<evidence type="ECO:0000256" key="1">
    <source>
        <dbReference type="SAM" id="MobiDB-lite"/>
    </source>
</evidence>
<evidence type="ECO:0000313" key="2">
    <source>
        <dbReference type="EMBL" id="ARS90411.1"/>
    </source>
</evidence>
<reference evidence="3" key="1">
    <citation type="submission" date="2017-02" db="EMBL/GenBank/DDBJ databases">
        <title>Natronthermophilus aegyptiacus gen. nov.,sp. nov., an aerobic, extremely halophilic alkalithermophilic archaeon isolated from the athalassohaline Wadi An Natrun, Egypt.</title>
        <authorList>
            <person name="Zhao B."/>
        </authorList>
    </citation>
    <scope>NUCLEOTIDE SEQUENCE [LARGE SCALE GENOMIC DNA]</scope>
    <source>
        <strain evidence="3">JW/NM-HA 15</strain>
    </source>
</reference>
<dbReference type="AlphaFoldDB" id="A0A2Z2HT55"/>
<name>A0A2Z2HT55_9EURY</name>